<evidence type="ECO:0000313" key="2">
    <source>
        <dbReference type="EMBL" id="KAG0661709.1"/>
    </source>
</evidence>
<evidence type="ECO:0000313" key="3">
    <source>
        <dbReference type="Proteomes" id="UP000777482"/>
    </source>
</evidence>
<dbReference type="Proteomes" id="UP000777482">
    <property type="component" value="Unassembled WGS sequence"/>
</dbReference>
<organism evidence="2 3">
    <name type="scientific">Rhodotorula mucilaginosa</name>
    <name type="common">Yeast</name>
    <name type="synonym">Rhodotorula rubra</name>
    <dbReference type="NCBI Taxonomy" id="5537"/>
    <lineage>
        <taxon>Eukaryota</taxon>
        <taxon>Fungi</taxon>
        <taxon>Dikarya</taxon>
        <taxon>Basidiomycota</taxon>
        <taxon>Pucciniomycotina</taxon>
        <taxon>Microbotryomycetes</taxon>
        <taxon>Sporidiobolales</taxon>
        <taxon>Sporidiobolaceae</taxon>
        <taxon>Rhodotorula</taxon>
    </lineage>
</organism>
<reference evidence="2 3" key="1">
    <citation type="submission" date="2020-11" db="EMBL/GenBank/DDBJ databases">
        <title>Kefir isolates.</title>
        <authorList>
            <person name="Marcisauskas S."/>
            <person name="Kim Y."/>
            <person name="Blasche S."/>
        </authorList>
    </citation>
    <scope>NUCLEOTIDE SEQUENCE [LARGE SCALE GENOMIC DNA]</scope>
    <source>
        <strain evidence="2 3">KR</strain>
    </source>
</reference>
<name>A0A9P6W3T5_RHOMI</name>
<dbReference type="EMBL" id="PUHQ01000032">
    <property type="protein sequence ID" value="KAG0661709.1"/>
    <property type="molecule type" value="Genomic_DNA"/>
</dbReference>
<keyword evidence="3" id="KW-1185">Reference proteome</keyword>
<evidence type="ECO:0000256" key="1">
    <source>
        <dbReference type="SAM" id="MobiDB-lite"/>
    </source>
</evidence>
<comment type="caution">
    <text evidence="2">The sequence shown here is derived from an EMBL/GenBank/DDBJ whole genome shotgun (WGS) entry which is preliminary data.</text>
</comment>
<gene>
    <name evidence="2" type="ORF">C6P46_003811</name>
</gene>
<feature type="region of interest" description="Disordered" evidence="1">
    <location>
        <begin position="237"/>
        <end position="274"/>
    </location>
</feature>
<protein>
    <submittedName>
        <fullName evidence="2">Uncharacterized protein</fullName>
    </submittedName>
</protein>
<feature type="compositionally biased region" description="Low complexity" evidence="1">
    <location>
        <begin position="237"/>
        <end position="246"/>
    </location>
</feature>
<accession>A0A9P6W3T5</accession>
<dbReference type="AlphaFoldDB" id="A0A9P6W3T5"/>
<sequence>MDRSETNEVDVIDEALASGELIKARLVDPTDELKAVFKSMGRTKTNFIYEEEFVDQRPLAGAMVASERWQQQTILFPLCKMTIGTINCLTRILDDDLKSNMPGLDTCSEAGKNYWRDQFQRAEKEGTYDEEEATKARTDLDPQILEILVQCLFRDELSIYCFASSMYDRAAVDARRPVEQGDEHTISLEELAEHLRSQITRIVKADTRRQALVELESVTTDEKVWLEKVQKASDRAAAANSSKLAATTDANKLAATTDANKLENSYPRERHRSA</sequence>
<proteinExistence type="predicted"/>